<evidence type="ECO:0000259" key="3">
    <source>
        <dbReference type="PROSITE" id="PS01124"/>
    </source>
</evidence>
<dbReference type="GO" id="GO:0043565">
    <property type="term" value="F:sequence-specific DNA binding"/>
    <property type="evidence" value="ECO:0007669"/>
    <property type="project" value="InterPro"/>
</dbReference>
<sequence length="317" mass="35967">MSKSKRIAIENNNMDQLADVIKRHTSDEYLNQTAIPGLRFLKVSNPEHSLPEFNNPFLCLIVQGGKSVMIGDAVYSYQKGEYLLFALNMPFVGMVAEASAEEPLYCLHLDIDMPLIAELLMDERLRIDFTKDTTTTGVYLDKADGNLSNALLRLVSLLDTLREAAFLAPMYIREIHYRLLRSEQGRQLASLSMPSSNIRKIGRVISYIKENFQDPLRMDDLASIAGMSVSSFHQHFKRFTISTPLQFQKQLRLMEARRIMATENIDATAAAFKVGYQSLSQFSREYHRMFGNSPSRDIKNIRDSALGNTLRNNKGLA</sequence>
<feature type="domain" description="HTH araC/xylS-type" evidence="3">
    <location>
        <begin position="202"/>
        <end position="300"/>
    </location>
</feature>
<keyword evidence="2" id="KW-0804">Transcription</keyword>
<dbReference type="Pfam" id="PF06719">
    <property type="entry name" value="AraC_N"/>
    <property type="match status" value="1"/>
</dbReference>
<evidence type="ECO:0000313" key="5">
    <source>
        <dbReference type="Proteomes" id="UP001156215"/>
    </source>
</evidence>
<proteinExistence type="predicted"/>
<keyword evidence="5" id="KW-1185">Reference proteome</keyword>
<evidence type="ECO:0000256" key="1">
    <source>
        <dbReference type="ARBA" id="ARBA00023015"/>
    </source>
</evidence>
<dbReference type="Proteomes" id="UP001156215">
    <property type="component" value="Chromosome"/>
</dbReference>
<evidence type="ECO:0000313" key="4">
    <source>
        <dbReference type="EMBL" id="WAW10282.1"/>
    </source>
</evidence>
<dbReference type="Gene3D" id="1.10.10.60">
    <property type="entry name" value="Homeodomain-like"/>
    <property type="match status" value="1"/>
</dbReference>
<dbReference type="Pfam" id="PF12833">
    <property type="entry name" value="HTH_18"/>
    <property type="match status" value="1"/>
</dbReference>
<reference evidence="4" key="1">
    <citation type="journal article" date="2022" name="Front. Microbiol.">
        <title>New perspectives on an old grouping: The genomic and phenotypic variability of Oxalobacter formigenes and the implications for calcium oxalate stone prevention.</title>
        <authorList>
            <person name="Chmiel J.A."/>
            <person name="Carr C."/>
            <person name="Stuivenberg G.A."/>
            <person name="Venema R."/>
            <person name="Chanyi R.M."/>
            <person name="Al K.F."/>
            <person name="Giguere D."/>
            <person name="Say H."/>
            <person name="Akouris P.P."/>
            <person name="Dominguez Romero S.A."/>
            <person name="Kwong A."/>
            <person name="Tai V."/>
            <person name="Koval S.F."/>
            <person name="Razvi H."/>
            <person name="Bjazevic J."/>
            <person name="Burton J.P."/>
        </authorList>
    </citation>
    <scope>NUCLEOTIDE SEQUENCE</scope>
    <source>
        <strain evidence="4">WoOx3</strain>
    </source>
</reference>
<organism evidence="4 5">
    <name type="scientific">Oxalobacter vibrioformis</name>
    <dbReference type="NCBI Taxonomy" id="933080"/>
    <lineage>
        <taxon>Bacteria</taxon>
        <taxon>Pseudomonadati</taxon>
        <taxon>Pseudomonadota</taxon>
        <taxon>Betaproteobacteria</taxon>
        <taxon>Burkholderiales</taxon>
        <taxon>Oxalobacteraceae</taxon>
        <taxon>Oxalobacter</taxon>
    </lineage>
</organism>
<dbReference type="PANTHER" id="PTHR43436:SF1">
    <property type="entry name" value="TRANSCRIPTIONAL REGULATORY PROTEIN"/>
    <property type="match status" value="1"/>
</dbReference>
<dbReference type="PROSITE" id="PS01124">
    <property type="entry name" value="HTH_ARAC_FAMILY_2"/>
    <property type="match status" value="1"/>
</dbReference>
<evidence type="ECO:0000256" key="2">
    <source>
        <dbReference type="ARBA" id="ARBA00023163"/>
    </source>
</evidence>
<dbReference type="InterPro" id="IPR009594">
    <property type="entry name" value="Tscrpt_reg_HTH_AraC_N"/>
</dbReference>
<gene>
    <name evidence="4" type="ORF">NB640_01030</name>
</gene>
<accession>A0A9E9LZ86</accession>
<dbReference type="SUPFAM" id="SSF46689">
    <property type="entry name" value="Homeodomain-like"/>
    <property type="match status" value="2"/>
</dbReference>
<dbReference type="PANTHER" id="PTHR43436">
    <property type="entry name" value="ARAC-FAMILY TRANSCRIPTIONAL REGULATOR"/>
    <property type="match status" value="1"/>
</dbReference>
<dbReference type="AlphaFoldDB" id="A0A9E9LZ86"/>
<dbReference type="EMBL" id="CP098242">
    <property type="protein sequence ID" value="WAW10282.1"/>
    <property type="molecule type" value="Genomic_DNA"/>
</dbReference>
<dbReference type="InterPro" id="IPR018060">
    <property type="entry name" value="HTH_AraC"/>
</dbReference>
<keyword evidence="1" id="KW-0805">Transcription regulation</keyword>
<dbReference type="GO" id="GO:0003700">
    <property type="term" value="F:DNA-binding transcription factor activity"/>
    <property type="evidence" value="ECO:0007669"/>
    <property type="project" value="InterPro"/>
</dbReference>
<protein>
    <submittedName>
        <fullName evidence="4">AraC family transcriptional regulator</fullName>
    </submittedName>
</protein>
<dbReference type="InterPro" id="IPR009057">
    <property type="entry name" value="Homeodomain-like_sf"/>
</dbReference>
<dbReference type="RefSeq" id="WP_269309291.1">
    <property type="nucleotide sequence ID" value="NZ_CP098242.1"/>
</dbReference>
<name>A0A9E9LZ86_9BURK</name>
<dbReference type="SMART" id="SM00342">
    <property type="entry name" value="HTH_ARAC"/>
    <property type="match status" value="1"/>
</dbReference>
<dbReference type="KEGG" id="ovb:NB640_01030"/>